<organism evidence="2 3">
    <name type="scientific">Spiroplasma gladiatoris</name>
    <dbReference type="NCBI Taxonomy" id="2143"/>
    <lineage>
        <taxon>Bacteria</taxon>
        <taxon>Bacillati</taxon>
        <taxon>Mycoplasmatota</taxon>
        <taxon>Mollicutes</taxon>
        <taxon>Entomoplasmatales</taxon>
        <taxon>Spiroplasmataceae</taxon>
        <taxon>Spiroplasma</taxon>
    </lineage>
</organism>
<evidence type="ECO:0000256" key="1">
    <source>
        <dbReference type="SAM" id="SignalP"/>
    </source>
</evidence>
<dbReference type="KEGG" id="sgq:SGLAD_v1c07880"/>
<keyword evidence="1" id="KW-0732">Signal</keyword>
<name>A0A4P7AI89_9MOLU</name>
<gene>
    <name evidence="2" type="ORF">SGLAD_v1c07880</name>
</gene>
<dbReference type="RefSeq" id="WP_134297844.1">
    <property type="nucleotide sequence ID" value="NZ_CP038013.1"/>
</dbReference>
<dbReference type="Proteomes" id="UP000294309">
    <property type="component" value="Chromosome"/>
</dbReference>
<keyword evidence="3" id="KW-1185">Reference proteome</keyword>
<evidence type="ECO:0008006" key="4">
    <source>
        <dbReference type="Google" id="ProtNLM"/>
    </source>
</evidence>
<feature type="signal peptide" evidence="1">
    <location>
        <begin position="1"/>
        <end position="20"/>
    </location>
</feature>
<dbReference type="AlphaFoldDB" id="A0A4P7AI89"/>
<dbReference type="OrthoDB" id="394582at2"/>
<reference evidence="2 3" key="1">
    <citation type="submission" date="2019-03" db="EMBL/GenBank/DDBJ databases">
        <title>Complete genome sequence of Spiroplasma gladiatoris TG-1 (DSM 22552).</title>
        <authorList>
            <person name="Lin Y.-C."/>
            <person name="Chou L."/>
            <person name="Kuo C.-H."/>
        </authorList>
    </citation>
    <scope>NUCLEOTIDE SEQUENCE [LARGE SCALE GENOMIC DNA]</scope>
    <source>
        <strain evidence="2 3">TG-1</strain>
    </source>
</reference>
<dbReference type="EMBL" id="CP038013">
    <property type="protein sequence ID" value="QBQ07987.1"/>
    <property type="molecule type" value="Genomic_DNA"/>
</dbReference>
<evidence type="ECO:0000313" key="3">
    <source>
        <dbReference type="Proteomes" id="UP000294309"/>
    </source>
</evidence>
<evidence type="ECO:0000313" key="2">
    <source>
        <dbReference type="EMBL" id="QBQ07987.1"/>
    </source>
</evidence>
<accession>A0A4P7AI89</accession>
<feature type="chain" id="PRO_5020449520" description="Lipoprotein" evidence="1">
    <location>
        <begin position="21"/>
        <end position="742"/>
    </location>
</feature>
<dbReference type="PROSITE" id="PS51257">
    <property type="entry name" value="PROKAR_LIPOPROTEIN"/>
    <property type="match status" value="1"/>
</dbReference>
<sequence length="742" mass="83278">MKKLLTLLGSLTLVTSAANAAIACGTYDIKKDGNSVIAKFLKSLNGKAELDASDVLWDLISSSGPSNRETFLIEMLQLMNVSLLANSNTYFGKDGTLKLDESNPVYNKGLADTLIYRWDSLNKAVDQQITREKESYKVKHGKKWEDKWKDMLYEKYTVYQNKKKEMDQDFLEKKYKANILLTDTNNNATKAILDVLLNTDSYGVTWVSVQTVKNKFDKLNDVKNDANKFNAVFDADKKAISQIQNSTKTKTSEWIKYDDSLTADQAKAIISGIEKSKIVCDVPEDIDQWVATSSSTRKGMLSNSQIYFLEKFYQVKAPLAISEITVPFATNGKFDDGISYEDFKGDNNTNAIDLSKLLMSLQTGGNTFWTEAARNSSKLNTGSMKKYDKLLTLKSTDFSDSLKSVVYDYVLGTTVKGGITELKFEDGEYEKNVTSLTTTLSRKVADAGSEKADSENKEANNFYATLSGNTGKLLFIDTDGLHIVSIDGYDKLKNEKTSAKEGLTTLDQLQAYNEFHKLTDNQKIYYMNETDSDKSKDYMNILNSSIKNDYLRYLANSSLISGISDAPVAFDIVGELKTWVSVTSSTDTETYWMTAVFDYFKKITTKTKETNSTEEIEGFIGKLIQFSQDDAPNEEGDKTAKSMKRWVTNKVKVAQSNLYVAPQIAFAEKYKTWVKTIRSNTTTGYPKTVIENSKFGVEKIGQEVAKIWPEDGKIVAKQPEATKNSINNNLFYYTFNKIGGMQ</sequence>
<dbReference type="NCBIfam" id="NF038029">
    <property type="entry name" value="LP_plasma"/>
    <property type="match status" value="1"/>
</dbReference>
<dbReference type="InterPro" id="IPR054816">
    <property type="entry name" value="Lipoprotein_mollicutes-type_CS"/>
</dbReference>
<protein>
    <recommendedName>
        <fullName evidence="4">Lipoprotein</fullName>
    </recommendedName>
</protein>
<proteinExistence type="predicted"/>